<evidence type="ECO:0000313" key="2">
    <source>
        <dbReference type="Proteomes" id="UP000308181"/>
    </source>
</evidence>
<reference evidence="1 2" key="1">
    <citation type="submission" date="2019-04" db="EMBL/GenBank/DDBJ databases">
        <title>Pedobacter sp. AR-3-17 sp. nov., isolated from Arctic soil.</title>
        <authorList>
            <person name="Dahal R.H."/>
            <person name="Kim D.-U."/>
        </authorList>
    </citation>
    <scope>NUCLEOTIDE SEQUENCE [LARGE SCALE GENOMIC DNA]</scope>
    <source>
        <strain evidence="1 2">AR-3-17</strain>
    </source>
</reference>
<sequence length="172" mass="19405">MKKLTFFTLILSCFLLSCEKEKLTKATQIGANTFSCKVNGQILIPNNEAFSVDAISTSLVLNEDPNFYNLKILTNYSKTNPSKKIYLTIYKINSIGVYIFSGSDFRYGEYFISAPDNKEYNSRTSNIGEVKITKLDLANKIVSGTFSFEATNKNDPNDKVSITDGRFDLRLR</sequence>
<comment type="caution">
    <text evidence="1">The sequence shown here is derived from an EMBL/GenBank/DDBJ whole genome shotgun (WGS) entry which is preliminary data.</text>
</comment>
<dbReference type="OrthoDB" id="949867at2"/>
<evidence type="ECO:0000313" key="1">
    <source>
        <dbReference type="EMBL" id="TKC00353.1"/>
    </source>
</evidence>
<protein>
    <recommendedName>
        <fullName evidence="3">Lipoprotein</fullName>
    </recommendedName>
</protein>
<gene>
    <name evidence="1" type="ORF">FA046_01340</name>
</gene>
<keyword evidence="2" id="KW-1185">Reference proteome</keyword>
<organism evidence="1 2">
    <name type="scientific">Pedobacter cryophilus</name>
    <dbReference type="NCBI Taxonomy" id="2571271"/>
    <lineage>
        <taxon>Bacteria</taxon>
        <taxon>Pseudomonadati</taxon>
        <taxon>Bacteroidota</taxon>
        <taxon>Sphingobacteriia</taxon>
        <taxon>Sphingobacteriales</taxon>
        <taxon>Sphingobacteriaceae</taxon>
        <taxon>Pedobacter</taxon>
    </lineage>
</organism>
<dbReference type="AlphaFoldDB" id="A0A4U1C4N4"/>
<dbReference type="RefSeq" id="WP_136824563.1">
    <property type="nucleotide sequence ID" value="NZ_SWBP01000001.1"/>
</dbReference>
<accession>A0A4U1C4N4</accession>
<proteinExistence type="predicted"/>
<evidence type="ECO:0008006" key="3">
    <source>
        <dbReference type="Google" id="ProtNLM"/>
    </source>
</evidence>
<dbReference type="Proteomes" id="UP000308181">
    <property type="component" value="Unassembled WGS sequence"/>
</dbReference>
<dbReference type="PROSITE" id="PS51257">
    <property type="entry name" value="PROKAR_LIPOPROTEIN"/>
    <property type="match status" value="1"/>
</dbReference>
<name>A0A4U1C4N4_9SPHI</name>
<dbReference type="EMBL" id="SWBP01000001">
    <property type="protein sequence ID" value="TKC00353.1"/>
    <property type="molecule type" value="Genomic_DNA"/>
</dbReference>